<keyword evidence="1" id="KW-0812">Transmembrane</keyword>
<dbReference type="AlphaFoldDB" id="A0A0F9U007"/>
<dbReference type="GO" id="GO:0052621">
    <property type="term" value="F:diguanylate cyclase activity"/>
    <property type="evidence" value="ECO:0007669"/>
    <property type="project" value="TreeGrafter"/>
</dbReference>
<accession>A0A0F9U007</accession>
<feature type="transmembrane region" description="Helical" evidence="1">
    <location>
        <begin position="102"/>
        <end position="122"/>
    </location>
</feature>
<protein>
    <recommendedName>
        <fullName evidence="2">GGDEF domain-containing protein</fullName>
    </recommendedName>
</protein>
<dbReference type="PROSITE" id="PS50887">
    <property type="entry name" value="GGDEF"/>
    <property type="match status" value="1"/>
</dbReference>
<dbReference type="GO" id="GO:0043709">
    <property type="term" value="P:cell adhesion involved in single-species biofilm formation"/>
    <property type="evidence" value="ECO:0007669"/>
    <property type="project" value="TreeGrafter"/>
</dbReference>
<dbReference type="PANTHER" id="PTHR45138">
    <property type="entry name" value="REGULATORY COMPONENTS OF SENSORY TRANSDUCTION SYSTEM"/>
    <property type="match status" value="1"/>
</dbReference>
<dbReference type="InterPro" id="IPR000160">
    <property type="entry name" value="GGDEF_dom"/>
</dbReference>
<comment type="caution">
    <text evidence="3">The sequence shown here is derived from an EMBL/GenBank/DDBJ whole genome shotgun (WGS) entry which is preliminary data.</text>
</comment>
<feature type="transmembrane region" description="Helical" evidence="1">
    <location>
        <begin position="66"/>
        <end position="95"/>
    </location>
</feature>
<dbReference type="PANTHER" id="PTHR45138:SF9">
    <property type="entry name" value="DIGUANYLATE CYCLASE DGCM-RELATED"/>
    <property type="match status" value="1"/>
</dbReference>
<name>A0A0F9U007_9ZZZZ</name>
<gene>
    <name evidence="3" type="ORF">LCGC14_0667600</name>
</gene>
<reference evidence="3" key="1">
    <citation type="journal article" date="2015" name="Nature">
        <title>Complex archaea that bridge the gap between prokaryotes and eukaryotes.</title>
        <authorList>
            <person name="Spang A."/>
            <person name="Saw J.H."/>
            <person name="Jorgensen S.L."/>
            <person name="Zaremba-Niedzwiedzka K."/>
            <person name="Martijn J."/>
            <person name="Lind A.E."/>
            <person name="van Eijk R."/>
            <person name="Schleper C."/>
            <person name="Guy L."/>
            <person name="Ettema T.J."/>
        </authorList>
    </citation>
    <scope>NUCLEOTIDE SEQUENCE</scope>
</reference>
<evidence type="ECO:0000313" key="3">
    <source>
        <dbReference type="EMBL" id="KKN46968.1"/>
    </source>
</evidence>
<dbReference type="SUPFAM" id="SSF55073">
    <property type="entry name" value="Nucleotide cyclase"/>
    <property type="match status" value="1"/>
</dbReference>
<sequence>MLMRLKTDFRLSIITLLGASALLGITPFAVMRFLRGEVFAGLIDTTILLTVFGSMCYAWITGNTRHSGIVLAVVACFGAVVVAAVVGEVGLFWLYPCLVTSFFLVVPRIAIFLNLASIGAMMAMGDVFQSGVQMWTFTATALVVSATSFAFAQRTEHQRERLEQLATMDPLTGVKNRRAMDEALNLAAAHAERTELPYALVMLDIDHFKKINDEYGHGVGDGVLVDLAALIQQSTRRSDQLFRYGGEEFVILLSGVDGSGLTAVMNNLQHALRNRMRHPGGAISASFGVAVYKPGESVDSWLERADRALYEAKETGRDRIVFAEAISTAPAANGDLPAGSTGLVG</sequence>
<dbReference type="GO" id="GO:0005886">
    <property type="term" value="C:plasma membrane"/>
    <property type="evidence" value="ECO:0007669"/>
    <property type="project" value="TreeGrafter"/>
</dbReference>
<feature type="domain" description="GGDEF" evidence="2">
    <location>
        <begin position="196"/>
        <end position="325"/>
    </location>
</feature>
<dbReference type="InterPro" id="IPR050469">
    <property type="entry name" value="Diguanylate_Cyclase"/>
</dbReference>
<dbReference type="FunFam" id="3.30.70.270:FF:000001">
    <property type="entry name" value="Diguanylate cyclase domain protein"/>
    <property type="match status" value="1"/>
</dbReference>
<feature type="transmembrane region" description="Helical" evidence="1">
    <location>
        <begin position="134"/>
        <end position="152"/>
    </location>
</feature>
<dbReference type="EMBL" id="LAZR01001302">
    <property type="protein sequence ID" value="KKN46968.1"/>
    <property type="molecule type" value="Genomic_DNA"/>
</dbReference>
<dbReference type="CDD" id="cd01949">
    <property type="entry name" value="GGDEF"/>
    <property type="match status" value="1"/>
</dbReference>
<keyword evidence="1" id="KW-0472">Membrane</keyword>
<evidence type="ECO:0000259" key="2">
    <source>
        <dbReference type="PROSITE" id="PS50887"/>
    </source>
</evidence>
<proteinExistence type="predicted"/>
<feature type="transmembrane region" description="Helical" evidence="1">
    <location>
        <begin position="38"/>
        <end position="60"/>
    </location>
</feature>
<organism evidence="3">
    <name type="scientific">marine sediment metagenome</name>
    <dbReference type="NCBI Taxonomy" id="412755"/>
    <lineage>
        <taxon>unclassified sequences</taxon>
        <taxon>metagenomes</taxon>
        <taxon>ecological metagenomes</taxon>
    </lineage>
</organism>
<feature type="transmembrane region" description="Helical" evidence="1">
    <location>
        <begin position="12"/>
        <end position="31"/>
    </location>
</feature>
<keyword evidence="1" id="KW-1133">Transmembrane helix</keyword>
<dbReference type="Pfam" id="PF00990">
    <property type="entry name" value="GGDEF"/>
    <property type="match status" value="1"/>
</dbReference>
<dbReference type="SMART" id="SM00267">
    <property type="entry name" value="GGDEF"/>
    <property type="match status" value="1"/>
</dbReference>
<evidence type="ECO:0000256" key="1">
    <source>
        <dbReference type="SAM" id="Phobius"/>
    </source>
</evidence>
<dbReference type="Gene3D" id="3.30.70.270">
    <property type="match status" value="1"/>
</dbReference>
<dbReference type="GO" id="GO:1902201">
    <property type="term" value="P:negative regulation of bacterial-type flagellum-dependent cell motility"/>
    <property type="evidence" value="ECO:0007669"/>
    <property type="project" value="TreeGrafter"/>
</dbReference>
<dbReference type="NCBIfam" id="TIGR00254">
    <property type="entry name" value="GGDEF"/>
    <property type="match status" value="1"/>
</dbReference>
<dbReference type="InterPro" id="IPR029787">
    <property type="entry name" value="Nucleotide_cyclase"/>
</dbReference>
<dbReference type="InterPro" id="IPR043128">
    <property type="entry name" value="Rev_trsase/Diguanyl_cyclase"/>
</dbReference>